<dbReference type="GO" id="GO:0003676">
    <property type="term" value="F:nucleic acid binding"/>
    <property type="evidence" value="ECO:0007669"/>
    <property type="project" value="InterPro"/>
</dbReference>
<sequence>MNLGQLAEQQAQDYLCAQGLTPVATNVRYPFGELDLVMRQGGCWVFVEVKYRSSSRFGGALTALSAAQIRRIRAAASHFLQLQGINAPCRFDLVAIDAGAVEWLQNAF</sequence>
<organism evidence="3 4">
    <name type="scientific">Shewanella cyperi</name>
    <dbReference type="NCBI Taxonomy" id="2814292"/>
    <lineage>
        <taxon>Bacteria</taxon>
        <taxon>Pseudomonadati</taxon>
        <taxon>Pseudomonadota</taxon>
        <taxon>Gammaproteobacteria</taxon>
        <taxon>Alteromonadales</taxon>
        <taxon>Shewanellaceae</taxon>
        <taxon>Shewanella</taxon>
    </lineage>
</organism>
<name>A0A975AKY6_9GAMM</name>
<dbReference type="NCBIfam" id="NF009150">
    <property type="entry name" value="PRK12497.1-3"/>
    <property type="match status" value="1"/>
</dbReference>
<dbReference type="AlphaFoldDB" id="A0A975AKY6"/>
<dbReference type="CDD" id="cd20736">
    <property type="entry name" value="PoNe_Nuclease"/>
    <property type="match status" value="1"/>
</dbReference>
<reference evidence="3 4" key="1">
    <citation type="submission" date="2021-03" db="EMBL/GenBank/DDBJ databases">
        <title>Novel species identification of genus Shewanella.</title>
        <authorList>
            <person name="Liu G."/>
            <person name="Zhang Q."/>
        </authorList>
    </citation>
    <scope>NUCLEOTIDE SEQUENCE [LARGE SCALE GENOMIC DNA]</scope>
    <source>
        <strain evidence="3 4">FJAT-53726</strain>
    </source>
</reference>
<dbReference type="SUPFAM" id="SSF52980">
    <property type="entry name" value="Restriction endonuclease-like"/>
    <property type="match status" value="1"/>
</dbReference>
<dbReference type="PANTHER" id="PTHR34039:SF1">
    <property type="entry name" value="UPF0102 PROTEIN YRAN"/>
    <property type="match status" value="1"/>
</dbReference>
<evidence type="ECO:0000313" key="3">
    <source>
        <dbReference type="EMBL" id="QSX29852.1"/>
    </source>
</evidence>
<dbReference type="PANTHER" id="PTHR34039">
    <property type="entry name" value="UPF0102 PROTEIN YRAN"/>
    <property type="match status" value="1"/>
</dbReference>
<dbReference type="InterPro" id="IPR003509">
    <property type="entry name" value="UPF0102_YraN-like"/>
</dbReference>
<dbReference type="RefSeq" id="WP_207321199.1">
    <property type="nucleotide sequence ID" value="NZ_CP071501.1"/>
</dbReference>
<dbReference type="Pfam" id="PF02021">
    <property type="entry name" value="UPF0102"/>
    <property type="match status" value="1"/>
</dbReference>
<accession>A0A975AKY6</accession>
<gene>
    <name evidence="3" type="ORF">JYB88_16975</name>
</gene>
<evidence type="ECO:0000256" key="2">
    <source>
        <dbReference type="HAMAP-Rule" id="MF_00048"/>
    </source>
</evidence>
<dbReference type="InterPro" id="IPR011335">
    <property type="entry name" value="Restrct_endonuc-II-like"/>
</dbReference>
<evidence type="ECO:0000313" key="4">
    <source>
        <dbReference type="Proteomes" id="UP000663281"/>
    </source>
</evidence>
<keyword evidence="4" id="KW-1185">Reference proteome</keyword>
<protein>
    <recommendedName>
        <fullName evidence="2">UPF0102 protein JYB88_16975</fullName>
    </recommendedName>
</protein>
<dbReference type="Gene3D" id="3.40.1350.10">
    <property type="match status" value="1"/>
</dbReference>
<dbReference type="NCBIfam" id="TIGR00252">
    <property type="entry name" value="YraN family protein"/>
    <property type="match status" value="1"/>
</dbReference>
<proteinExistence type="inferred from homology"/>
<dbReference type="HAMAP" id="MF_00048">
    <property type="entry name" value="UPF0102"/>
    <property type="match status" value="1"/>
</dbReference>
<comment type="similarity">
    <text evidence="1 2">Belongs to the UPF0102 family.</text>
</comment>
<dbReference type="EMBL" id="CP071504">
    <property type="protein sequence ID" value="QSX29852.1"/>
    <property type="molecule type" value="Genomic_DNA"/>
</dbReference>
<dbReference type="Proteomes" id="UP000663281">
    <property type="component" value="Chromosome"/>
</dbReference>
<dbReference type="KEGG" id="scyp:JYB88_16975"/>
<evidence type="ECO:0000256" key="1">
    <source>
        <dbReference type="ARBA" id="ARBA00006738"/>
    </source>
</evidence>
<dbReference type="InterPro" id="IPR011856">
    <property type="entry name" value="tRNA_endonuc-like_dom_sf"/>
</dbReference>